<evidence type="ECO:0000256" key="2">
    <source>
        <dbReference type="PROSITE-ProRule" id="PRU00076"/>
    </source>
</evidence>
<evidence type="ECO:0000313" key="7">
    <source>
        <dbReference type="Proteomes" id="UP000094527"/>
    </source>
</evidence>
<keyword evidence="1" id="KW-1015">Disulfide bond</keyword>
<dbReference type="InterPro" id="IPR013783">
    <property type="entry name" value="Ig-like_fold"/>
</dbReference>
<feature type="signal peptide" evidence="4">
    <location>
        <begin position="1"/>
        <end position="23"/>
    </location>
</feature>
<comment type="caution">
    <text evidence="2">Lacks conserved residue(s) required for the propagation of feature annotation.</text>
</comment>
<keyword evidence="2" id="KW-0245">EGF-like domain</keyword>
<feature type="domain" description="EGF-like" evidence="5">
    <location>
        <begin position="379"/>
        <end position="417"/>
    </location>
</feature>
<sequence length="941" mass="102429">MAISSAVTLCCCLVPLFVSLSFGYNIRNIELPTLRVAIYPTISNEETVLHKPPNSQLIVGEGEEIALKSRIKLECEAGYPVQFIYTGDGMPEYTTNTSQQDNTKDVDGSSITKPRQIFEAQLFIGYARSLGYYDSGKYTCRSLQDATRASHYYLFVSDGKLFVRSDGDTIYFRRSDLSVRIPCSVTNPKAVVSLQKSVNGLVQCPLNDSISFEPTAGFHVKISNRFDPAGTYVCTAGNKGTYQAMQYVLVADGQSPPSTSPDRNQCRRDVDCSNDQACLNTGNCGSPCSASCGQNTSCRTVNHLAQCKCLPGFGGDPYIACRQTQSTPPTPQPIHQDDPCHPFPCGRNTVCDNHNGIAKCSCAQDYQGDPYYRCYPKRDSNPCNPNPCGPHSNCVNRNNYASCSCAQGFIGTPPHCRAECENDQHCGYNQVCRQYRCRNPCEGACNDIPNTQCRVINKRPVCARVQYRCPPGYYGRDCSTVYERETVTSQSQPPVIAVPNEETPEPEVISPCVPFPCGSNAECTTRTTTNAALNETTDVALCQCPPGKTGNADVECFAVDELKGKSDALDAEHHDLPSSDDEERTEEPIVQDVSSSVAPSTTVEPLTSTTTTGSTTAATTTTTTTTTTVAPTKAAKKCGTNAIAILSPDGKSVCSCPVGFTGLASIECHILNEDQQLADEGNESNLVEPEYCDGANTSITCGNNAYCAIINGTETCQCMRPFRGNPEIGCELQCDSDSDCPSQYKCYEESGRCVDPCEPTLQMFFKQCGRDAFCKVEDHKPVCYCPKDLPHGSPELHCKEKAWMPTHLPPSPLPTCDKKADDCGNNTECRIFHDSNTYCVCKPGYYGSPYGEPGCELGLQCKNSTQCPPSKECINGKCLDPCRSKQVDCGLHAGCSSDEHKAKCICNIGTIRNPDGACEPVKGALAERMAFFRSFEDFRRK</sequence>
<dbReference type="PANTHER" id="PTHR22963">
    <property type="entry name" value="ENDOGLIN-RELATED"/>
    <property type="match status" value="1"/>
</dbReference>
<dbReference type="PANTHER" id="PTHR22963:SF39">
    <property type="entry name" value="DUMPY"/>
    <property type="match status" value="1"/>
</dbReference>
<keyword evidence="6" id="KW-0812">Transmembrane</keyword>
<reference evidence="6 7" key="1">
    <citation type="journal article" date="2016" name="Genome Biol. Evol.">
        <title>Gene Family Evolution Reflects Adaptation to Soil Environmental Stressors in the Genome of the Collembolan Orchesella cincta.</title>
        <authorList>
            <person name="Faddeeva-Vakhrusheva A."/>
            <person name="Derks M.F."/>
            <person name="Anvar S.Y."/>
            <person name="Agamennone V."/>
            <person name="Suring W."/>
            <person name="Smit S."/>
            <person name="van Straalen N.M."/>
            <person name="Roelofs D."/>
        </authorList>
    </citation>
    <scope>NUCLEOTIDE SEQUENCE [LARGE SCALE GENOMIC DNA]</scope>
    <source>
        <tissue evidence="6">Mixed pool</tissue>
    </source>
</reference>
<keyword evidence="6" id="KW-0472">Membrane</keyword>
<feature type="compositionally biased region" description="Low complexity" evidence="3">
    <location>
        <begin position="599"/>
        <end position="625"/>
    </location>
</feature>
<evidence type="ECO:0000256" key="1">
    <source>
        <dbReference type="ARBA" id="ARBA00023157"/>
    </source>
</evidence>
<dbReference type="SMART" id="SM00179">
    <property type="entry name" value="EGF_CA"/>
    <property type="match status" value="1"/>
</dbReference>
<name>A0A1D2N9I0_ORCCI</name>
<evidence type="ECO:0000256" key="4">
    <source>
        <dbReference type="SAM" id="SignalP"/>
    </source>
</evidence>
<dbReference type="InterPro" id="IPR000742">
    <property type="entry name" value="EGF"/>
</dbReference>
<dbReference type="InterPro" id="IPR001881">
    <property type="entry name" value="EGF-like_Ca-bd_dom"/>
</dbReference>
<keyword evidence="4" id="KW-0732">Signal</keyword>
<gene>
    <name evidence="6" type="ORF">Ocin01_04739</name>
</gene>
<dbReference type="EMBL" id="LJIJ01000133">
    <property type="protein sequence ID" value="ODN01923.1"/>
    <property type="molecule type" value="Genomic_DNA"/>
</dbReference>
<feature type="domain" description="EGF-like" evidence="5">
    <location>
        <begin position="812"/>
        <end position="856"/>
    </location>
</feature>
<dbReference type="PROSITE" id="PS01186">
    <property type="entry name" value="EGF_2"/>
    <property type="match status" value="1"/>
</dbReference>
<dbReference type="Gene3D" id="2.10.25.10">
    <property type="entry name" value="Laminin"/>
    <property type="match status" value="1"/>
</dbReference>
<comment type="caution">
    <text evidence="6">The sequence shown here is derived from an EMBL/GenBank/DDBJ whole genome shotgun (WGS) entry which is preliminary data.</text>
</comment>
<feature type="chain" id="PRO_5008905259" evidence="4">
    <location>
        <begin position="24"/>
        <end position="941"/>
    </location>
</feature>
<evidence type="ECO:0000259" key="5">
    <source>
        <dbReference type="PROSITE" id="PS50026"/>
    </source>
</evidence>
<organism evidence="6 7">
    <name type="scientific">Orchesella cincta</name>
    <name type="common">Springtail</name>
    <name type="synonym">Podura cincta</name>
    <dbReference type="NCBI Taxonomy" id="48709"/>
    <lineage>
        <taxon>Eukaryota</taxon>
        <taxon>Metazoa</taxon>
        <taxon>Ecdysozoa</taxon>
        <taxon>Arthropoda</taxon>
        <taxon>Hexapoda</taxon>
        <taxon>Collembola</taxon>
        <taxon>Entomobryomorpha</taxon>
        <taxon>Entomobryoidea</taxon>
        <taxon>Orchesellidae</taxon>
        <taxon>Orchesellinae</taxon>
        <taxon>Orchesella</taxon>
    </lineage>
</organism>
<dbReference type="Proteomes" id="UP000094527">
    <property type="component" value="Unassembled WGS sequence"/>
</dbReference>
<dbReference type="Gene3D" id="2.60.40.10">
    <property type="entry name" value="Immunoglobulins"/>
    <property type="match status" value="1"/>
</dbReference>
<evidence type="ECO:0000256" key="3">
    <source>
        <dbReference type="SAM" id="MobiDB-lite"/>
    </source>
</evidence>
<dbReference type="AlphaFoldDB" id="A0A1D2N9I0"/>
<proteinExistence type="predicted"/>
<evidence type="ECO:0000313" key="6">
    <source>
        <dbReference type="EMBL" id="ODN01923.1"/>
    </source>
</evidence>
<dbReference type="OMA" id="VGTFCNI"/>
<dbReference type="OrthoDB" id="4405280at2759"/>
<keyword evidence="7" id="KW-1185">Reference proteome</keyword>
<accession>A0A1D2N9I0</accession>
<dbReference type="PROSITE" id="PS50026">
    <property type="entry name" value="EGF_3"/>
    <property type="match status" value="2"/>
</dbReference>
<feature type="region of interest" description="Disordered" evidence="3">
    <location>
        <begin position="568"/>
        <end position="625"/>
    </location>
</feature>
<protein>
    <submittedName>
        <fullName evidence="6">EGF, latrophilin and seven transmembrane domain-containing protein 1</fullName>
    </submittedName>
</protein>
<dbReference type="STRING" id="48709.A0A1D2N9I0"/>
<feature type="compositionally biased region" description="Basic and acidic residues" evidence="3">
    <location>
        <begin position="568"/>
        <end position="577"/>
    </location>
</feature>
<dbReference type="SMART" id="SM00181">
    <property type="entry name" value="EGF"/>
    <property type="match status" value="9"/>
</dbReference>
<dbReference type="GO" id="GO:0005509">
    <property type="term" value="F:calcium ion binding"/>
    <property type="evidence" value="ECO:0007669"/>
    <property type="project" value="InterPro"/>
</dbReference>